<name>A0ABT6R809_9BACL</name>
<protein>
    <submittedName>
        <fullName evidence="2">Uncharacterized protein</fullName>
    </submittedName>
</protein>
<dbReference type="Proteomes" id="UP001243286">
    <property type="component" value="Unassembled WGS sequence"/>
</dbReference>
<accession>A0ABT6R809</accession>
<keyword evidence="1" id="KW-0175">Coiled coil</keyword>
<comment type="caution">
    <text evidence="2">The sequence shown here is derived from an EMBL/GenBank/DDBJ whole genome shotgun (WGS) entry which is preliminary data.</text>
</comment>
<organism evidence="2 3">
    <name type="scientific">Exiguobacterium antarcticum</name>
    <dbReference type="NCBI Taxonomy" id="132920"/>
    <lineage>
        <taxon>Bacteria</taxon>
        <taxon>Bacillati</taxon>
        <taxon>Bacillota</taxon>
        <taxon>Bacilli</taxon>
        <taxon>Bacillales</taxon>
        <taxon>Bacillales Family XII. Incertae Sedis</taxon>
        <taxon>Exiguobacterium</taxon>
    </lineage>
</organism>
<reference evidence="2 3" key="1">
    <citation type="submission" date="2023-04" db="EMBL/GenBank/DDBJ databases">
        <title>Antarctic isolates genomes.</title>
        <authorList>
            <person name="Dimov S.G."/>
        </authorList>
    </citation>
    <scope>NUCLEOTIDE SEQUENCE [LARGE SCALE GENOMIC DNA]</scope>
    <source>
        <strain evidence="2 3">AL19</strain>
    </source>
</reference>
<evidence type="ECO:0000313" key="3">
    <source>
        <dbReference type="Proteomes" id="UP001243286"/>
    </source>
</evidence>
<feature type="coiled-coil region" evidence="1">
    <location>
        <begin position="110"/>
        <end position="137"/>
    </location>
</feature>
<keyword evidence="3" id="KW-1185">Reference proteome</keyword>
<evidence type="ECO:0000256" key="1">
    <source>
        <dbReference type="SAM" id="Coils"/>
    </source>
</evidence>
<dbReference type="EMBL" id="JASBQV010000040">
    <property type="protein sequence ID" value="MDI3236411.1"/>
    <property type="molecule type" value="Genomic_DNA"/>
</dbReference>
<gene>
    <name evidence="2" type="ORF">QK289_15455</name>
</gene>
<sequence length="404" mass="47276">MQIPMDHINFKNLDIHLKHLSNEQIYQVISKYYNNEKIQNILEEYDINVPPGRLVRIFPTIFLKENCIKCGSQLLGEFESKTGKQLFRVQKACVSCSHEKESYHCPCDYCSKERKELKIEEQKHEEKQNKLKRKVINIVFSSENISPRKEKDLSLEDRFYLSVILRASLSEDMKVINPLIDSEKKLAPTTQLALEILHSLSDKDLLTINLNSDLDAFSISTDTNGKGEYSYFASKVMYNINIEPEDGSYKSMIHRLSYPESDLFTDEFCYEMWRKVSLNEVEEYLLFEMNKVGYSFNPGEKTYKVFEFLLDHFSTAQICNIIYRAISNSTRRYQAREISKIHAQNSVITSCESQGHRAIAENWKLTPYRRNFDLPETLISEVLFNSIMKITTLGYLETPTRNFR</sequence>
<evidence type="ECO:0000313" key="2">
    <source>
        <dbReference type="EMBL" id="MDI3236411.1"/>
    </source>
</evidence>
<proteinExistence type="predicted"/>
<dbReference type="RefSeq" id="WP_282357426.1">
    <property type="nucleotide sequence ID" value="NZ_JASBQV010000040.1"/>
</dbReference>